<proteinExistence type="predicted"/>
<evidence type="ECO:0000256" key="2">
    <source>
        <dbReference type="ARBA" id="ARBA00022771"/>
    </source>
</evidence>
<evidence type="ECO:0000256" key="4">
    <source>
        <dbReference type="PROSITE-ProRule" id="PRU00322"/>
    </source>
</evidence>
<evidence type="ECO:0000313" key="7">
    <source>
        <dbReference type="EMBL" id="EKX72920.1"/>
    </source>
</evidence>
<dbReference type="SUPFAM" id="SSF90209">
    <property type="entry name" value="Ran binding protein zinc finger-like"/>
    <property type="match status" value="1"/>
</dbReference>
<evidence type="ECO:0000313" key="8">
    <source>
        <dbReference type="Proteomes" id="UP000031512"/>
    </source>
</evidence>
<dbReference type="VEuPathDB" id="PiroplasmaDB:BEWA_014790"/>
<dbReference type="Gene3D" id="4.10.1060.10">
    <property type="entry name" value="Zinc finger, RanBP2-type"/>
    <property type="match status" value="1"/>
</dbReference>
<keyword evidence="8" id="KW-1185">Reference proteome</keyword>
<feature type="compositionally biased region" description="Basic and acidic residues" evidence="5">
    <location>
        <begin position="1842"/>
        <end position="1864"/>
    </location>
</feature>
<sequence>MEWTPTLRREQISMFEHIKSGLITGPTLENDRFLWDSNVPFFETRNEILQLISEIYRYNFDSDEFSLMVKEVINRLEELKDKISFNACQSEYDASHIYSLRNIRSKSSAVNDVKAMLEIFLQYSSVIFDASLSQEKKNKHVLSGLTGLIRVLKRYNNKKVENIKIPISFVSAKNIPHDTYTAFNSIRTQVFELLMDIQFDLTYNENHYFCFKKVEEIFRENLEKFEYNPNEFIESDVKNDFNPIFHPLTKLFHEIGVLPNEVKDEDYIDVHIDTQGVTFVPLISKQKCLNLMKTVYDASIIVNYIIERMLIANSVEMKILISRGARIGTEIVQIHKETLVSILYDIELNDKLFENAEEIKVEVPTDQEEKRYKNIVFSSKTIEIPKKIFDSELSSYYSDPEIIPKFVNFENKLESTFKDLESSKPIVPRCETKKRPIGITRQAFLDLVNKFEKNKTRVKDVKVGTKSTKSKEKSAVKYPKIQLVKLIHKLHLFKKELGSSENAIIWAKTVTRKLLYETTRDAFNSGITEPLDINNEKVEHIVKRMDSFDISTRYSRESLIKYLINVIQKTTDKIRENIQINKSAILSLPTQKLIHELYMEMECFNRDVYNNDEIEKCAKCQVISTERASTGNYNNIVKKVNEKNTKEIESNEQVSEKNELEEQSYRSKKTMFEENIFKNSEYDEKDYESSDEESIICPAVPRKANQNIEECEKTFVTKTSCEKDLYTYHDYTMENYTRDEFAEHDRILAEILDEMSDCTYDPFAYLFSGERCQPKKNGDVNEINVELDVHSRRSTSAELIVSEPQVQKVEVHGFDSDIEDKSQEEEIECEIVKHMITDFIPWTFEYILGVEPKDNLVELCMQNQKFHKLYRILVLSEYQRLSTSGDEIKCCYEPPQWYKDIRENHQNTYSKLLAILEDTSNYSIYPSGSDSEYYESLAFHLSPEDLKVYEEDTYYDNSTIQPCGVDGEDVIDCSKLGSDRSKTFRSEYIDGRDPDFEEIYKFSIASTHKKLQMLIECAEKIQREKARKLDDTENQSVELDSISNLIYEPLKTIEEESMEDFSSEGSLMSESEAINIDPIDKSVSYQERNDIFDSKYEPENTIDIGDPQKSNLVGLIENNIECVDHSNKDKRKEDNTYKLELEPCTKSEGIKSDIEPVEEYLQESGIAVNFDKTQHSSEIVPNDTKESGPSTEIIETPEDESIESIKSLSSENPMPNIQYIELPYEFYTGNGLISFQYQQYSPELIGDNKVVDQNPSFYPTHPPNIVCTRTMPPLNYVYPKNSQYDKVLVMLGYITKNGFSLAGNLALLKIKFCGYKQCLKLISIDGDLDSNLTLGVVDDELEKIHNEHTYVPDAISEFRVTVNYPHMVWSLCPKRIFITLLEDKSAIYLPVMPNTKFKNEIDVLNGMENVEPDVKEYILNGLLKPLNFAVNPIDMPESVKRGEISNKLIQKFCRTLVGFIKHITCVSPPDVEFIDKCINEPGYYDSDHLKSWVSSALLSITKCMKHSMFTVQPYMSFYYNNDYKHKPFTAIFNARHMEELLRTNEAYYAHPYFKLENKTTKKDNIYYQFSDFEENNVINIMIDKPNESSKQDDPKREQTKNKIYKKSEHKKNVYKPYEPKITGNIQKRYKHPTEFQNPSDFLNLYGDPLCSTLLNPPTNMDINVNGNWECINCKNINFPRRTRCNRCHEIRDHDGDKVVLNYALELYQQYTDEIDPNTSVLREINQLCDEEKVINSPNSERGIKPSAANSKKVLSFSKSPSFAEITRMNRDNVRVIGVFSGTHGRTKGEIDFYPNKRFQKANLCSNSVGIGVYNIRHEPVRIKDARFVEAAPWRIINNKTPREGSYRESRSSKREPRQNREKHNNSKNNRRKEYEGIKNDFTI</sequence>
<keyword evidence="1" id="KW-0479">Metal-binding</keyword>
<keyword evidence="2 4" id="KW-0863">Zinc-finger</keyword>
<dbReference type="Proteomes" id="UP000031512">
    <property type="component" value="Unassembled WGS sequence"/>
</dbReference>
<evidence type="ECO:0000256" key="3">
    <source>
        <dbReference type="ARBA" id="ARBA00022833"/>
    </source>
</evidence>
<feature type="compositionally biased region" description="Basic and acidic residues" evidence="5">
    <location>
        <begin position="1871"/>
        <end position="1883"/>
    </location>
</feature>
<dbReference type="GO" id="GO:0008270">
    <property type="term" value="F:zinc ion binding"/>
    <property type="evidence" value="ECO:0007669"/>
    <property type="project" value="UniProtKB-KW"/>
</dbReference>
<dbReference type="PROSITE" id="PS01358">
    <property type="entry name" value="ZF_RANBP2_1"/>
    <property type="match status" value="1"/>
</dbReference>
<dbReference type="InterPro" id="IPR036443">
    <property type="entry name" value="Znf_RanBP2_sf"/>
</dbReference>
<dbReference type="RefSeq" id="XP_004832372.1">
    <property type="nucleotide sequence ID" value="XM_004832315.1"/>
</dbReference>
<dbReference type="KEGG" id="beq:BEWA_014790"/>
<evidence type="ECO:0000259" key="6">
    <source>
        <dbReference type="PROSITE" id="PS50199"/>
    </source>
</evidence>
<dbReference type="EMBL" id="ACOU01000004">
    <property type="protein sequence ID" value="EKX72920.1"/>
    <property type="molecule type" value="Genomic_DNA"/>
</dbReference>
<dbReference type="PROSITE" id="PS50199">
    <property type="entry name" value="ZF_RANBP2_2"/>
    <property type="match status" value="1"/>
</dbReference>
<protein>
    <recommendedName>
        <fullName evidence="6">RanBP2-type domain-containing protein</fullName>
    </recommendedName>
</protein>
<gene>
    <name evidence="7" type="ORF">BEWA_014790</name>
</gene>
<comment type="caution">
    <text evidence="7">The sequence shown here is derived from an EMBL/GenBank/DDBJ whole genome shotgun (WGS) entry which is preliminary data.</text>
</comment>
<organism evidence="7 8">
    <name type="scientific">Theileria equi strain WA</name>
    <dbReference type="NCBI Taxonomy" id="1537102"/>
    <lineage>
        <taxon>Eukaryota</taxon>
        <taxon>Sar</taxon>
        <taxon>Alveolata</taxon>
        <taxon>Apicomplexa</taxon>
        <taxon>Aconoidasida</taxon>
        <taxon>Piroplasmida</taxon>
        <taxon>Theileriidae</taxon>
        <taxon>Theileria</taxon>
    </lineage>
</organism>
<evidence type="ECO:0000256" key="5">
    <source>
        <dbReference type="SAM" id="MobiDB-lite"/>
    </source>
</evidence>
<dbReference type="SMART" id="SM00547">
    <property type="entry name" value="ZnF_RBZ"/>
    <property type="match status" value="1"/>
</dbReference>
<dbReference type="OrthoDB" id="1878647at2759"/>
<evidence type="ECO:0000256" key="1">
    <source>
        <dbReference type="ARBA" id="ARBA00022723"/>
    </source>
</evidence>
<dbReference type="GeneID" id="15804555"/>
<reference evidence="7 8" key="1">
    <citation type="journal article" date="2012" name="BMC Genomics">
        <title>Comparative genomic analysis and phylogenetic position of Theileria equi.</title>
        <authorList>
            <person name="Kappmeyer L.S."/>
            <person name="Thiagarajan M."/>
            <person name="Herndon D.R."/>
            <person name="Ramsay J.D."/>
            <person name="Caler E."/>
            <person name="Djikeng A."/>
            <person name="Gillespie J.J."/>
            <person name="Lau A.O."/>
            <person name="Roalson E.H."/>
            <person name="Silva J.C."/>
            <person name="Silva M.G."/>
            <person name="Suarez C.E."/>
            <person name="Ueti M.W."/>
            <person name="Nene V.M."/>
            <person name="Mealey R.H."/>
            <person name="Knowles D.P."/>
            <person name="Brayton K.A."/>
        </authorList>
    </citation>
    <scope>NUCLEOTIDE SEQUENCE [LARGE SCALE GENOMIC DNA]</scope>
    <source>
        <strain evidence="7 8">WA</strain>
    </source>
</reference>
<dbReference type="eggNOG" id="ENOG502S89K">
    <property type="taxonomic scope" value="Eukaryota"/>
</dbReference>
<dbReference type="InterPro" id="IPR001876">
    <property type="entry name" value="Znf_RanBP2"/>
</dbReference>
<keyword evidence="3" id="KW-0862">Zinc</keyword>
<name>L1LCE3_THEEQ</name>
<feature type="region of interest" description="Disordered" evidence="5">
    <location>
        <begin position="1842"/>
        <end position="1883"/>
    </location>
</feature>
<accession>L1LCE3</accession>
<feature type="domain" description="RanBP2-type" evidence="6">
    <location>
        <begin position="1664"/>
        <end position="1693"/>
    </location>
</feature>